<dbReference type="EMBL" id="CP049887">
    <property type="protein sequence ID" value="QIL48434.1"/>
    <property type="molecule type" value="Genomic_DNA"/>
</dbReference>
<dbReference type="AlphaFoldDB" id="A0A6G8ATP5"/>
<dbReference type="InterPro" id="IPR006379">
    <property type="entry name" value="HAD-SF_hydro_IIB"/>
</dbReference>
<dbReference type="InterPro" id="IPR023214">
    <property type="entry name" value="HAD_sf"/>
</dbReference>
<evidence type="ECO:0000313" key="2">
    <source>
        <dbReference type="Proteomes" id="UP000501747"/>
    </source>
</evidence>
<evidence type="ECO:0000313" key="1">
    <source>
        <dbReference type="EMBL" id="QIL48434.1"/>
    </source>
</evidence>
<sequence>MNKKLIAFDIDGTLINDEHAILPETLAAITQLQNEGHMVMCATGRSLPLAEEVLNESGIEHAVLSNGAVAFSKGEQIYSNPLNREAMLKLVKVSAERKIDLVFNGLKETKLNNPNYNPETKIAMESFGQALPEIDETFHERAEVYQIVALLDESKMDAYVGKFPEFRFVRWHEHGIDVLPHNGSKAETLKFVADKFGFAQADIMAFGDGNNDMEMLAYAGVGVAMGNGKEDLKAVSDFVTLSNNEGGIVHALKEYNLIQ</sequence>
<dbReference type="Proteomes" id="UP000501747">
    <property type="component" value="Chromosome"/>
</dbReference>
<dbReference type="GO" id="GO:0000287">
    <property type="term" value="F:magnesium ion binding"/>
    <property type="evidence" value="ECO:0007669"/>
    <property type="project" value="TreeGrafter"/>
</dbReference>
<dbReference type="KEGG" id="vhy:G7082_07965"/>
<dbReference type="InterPro" id="IPR036412">
    <property type="entry name" value="HAD-like_sf"/>
</dbReference>
<dbReference type="SUPFAM" id="SSF56784">
    <property type="entry name" value="HAD-like"/>
    <property type="match status" value="1"/>
</dbReference>
<dbReference type="InterPro" id="IPR000150">
    <property type="entry name" value="Cof"/>
</dbReference>
<dbReference type="SFLD" id="SFLDG01140">
    <property type="entry name" value="C2.B:_Phosphomannomutase_and_P"/>
    <property type="match status" value="1"/>
</dbReference>
<gene>
    <name evidence="1" type="ORF">G7082_07965</name>
</gene>
<dbReference type="GO" id="GO:0016791">
    <property type="term" value="F:phosphatase activity"/>
    <property type="evidence" value="ECO:0007669"/>
    <property type="project" value="UniProtKB-ARBA"/>
</dbReference>
<proteinExistence type="predicted"/>
<dbReference type="RefSeq" id="WP_166034581.1">
    <property type="nucleotide sequence ID" value="NZ_CP049887.1"/>
</dbReference>
<keyword evidence="2" id="KW-1185">Reference proteome</keyword>
<dbReference type="NCBIfam" id="TIGR01484">
    <property type="entry name" value="HAD-SF-IIB"/>
    <property type="match status" value="1"/>
</dbReference>
<reference evidence="1 2" key="1">
    <citation type="submission" date="2020-03" db="EMBL/GenBank/DDBJ databases">
        <title>Vagococcus sp. nov., isolated from beetles.</title>
        <authorList>
            <person name="Hyun D.-W."/>
            <person name="Bae J.-W."/>
        </authorList>
    </citation>
    <scope>NUCLEOTIDE SEQUENCE [LARGE SCALE GENOMIC DNA]</scope>
    <source>
        <strain evidence="1 2">HDW17B</strain>
    </source>
</reference>
<dbReference type="PANTHER" id="PTHR10000:SF25">
    <property type="entry name" value="PHOSPHATASE YKRA-RELATED"/>
    <property type="match status" value="1"/>
</dbReference>
<name>A0A6G8ATP5_9ENTE</name>
<dbReference type="Gene3D" id="3.40.50.1000">
    <property type="entry name" value="HAD superfamily/HAD-like"/>
    <property type="match status" value="1"/>
</dbReference>
<dbReference type="NCBIfam" id="TIGR00099">
    <property type="entry name" value="Cof-subfamily"/>
    <property type="match status" value="1"/>
</dbReference>
<dbReference type="SFLD" id="SFLDS00003">
    <property type="entry name" value="Haloacid_Dehalogenase"/>
    <property type="match status" value="1"/>
</dbReference>
<dbReference type="PROSITE" id="PS01229">
    <property type="entry name" value="COF_2"/>
    <property type="match status" value="1"/>
</dbReference>
<dbReference type="GO" id="GO:0005829">
    <property type="term" value="C:cytosol"/>
    <property type="evidence" value="ECO:0007669"/>
    <property type="project" value="TreeGrafter"/>
</dbReference>
<accession>A0A6G8ATP5</accession>
<organism evidence="1 2">
    <name type="scientific">Vagococcus hydrophili</name>
    <dbReference type="NCBI Taxonomy" id="2714947"/>
    <lineage>
        <taxon>Bacteria</taxon>
        <taxon>Bacillati</taxon>
        <taxon>Bacillota</taxon>
        <taxon>Bacilli</taxon>
        <taxon>Lactobacillales</taxon>
        <taxon>Enterococcaceae</taxon>
        <taxon>Vagococcus</taxon>
    </lineage>
</organism>
<keyword evidence="1" id="KW-0378">Hydrolase</keyword>
<dbReference type="PANTHER" id="PTHR10000">
    <property type="entry name" value="PHOSPHOSERINE PHOSPHATASE"/>
    <property type="match status" value="1"/>
</dbReference>
<protein>
    <submittedName>
        <fullName evidence="1">HAD family hydrolase</fullName>
    </submittedName>
</protein>
<dbReference type="SFLD" id="SFLDG01144">
    <property type="entry name" value="C2.B.4:_PGP_Like"/>
    <property type="match status" value="1"/>
</dbReference>
<dbReference type="Gene3D" id="3.30.1240.10">
    <property type="match status" value="1"/>
</dbReference>
<dbReference type="Pfam" id="PF08282">
    <property type="entry name" value="Hydrolase_3"/>
    <property type="match status" value="1"/>
</dbReference>